<evidence type="ECO:0000313" key="3">
    <source>
        <dbReference type="Proteomes" id="UP000824410"/>
    </source>
</evidence>
<dbReference type="RefSeq" id="WP_042844560.1">
    <property type="nucleotide sequence ID" value="NZ_ABEXNG020000081.1"/>
</dbReference>
<organism evidence="2 3">
    <name type="scientific">Providencia rettgeri</name>
    <dbReference type="NCBI Taxonomy" id="587"/>
    <lineage>
        <taxon>Bacteria</taxon>
        <taxon>Pseudomonadati</taxon>
        <taxon>Pseudomonadota</taxon>
        <taxon>Gammaproteobacteria</taxon>
        <taxon>Enterobacterales</taxon>
        <taxon>Morganellaceae</taxon>
        <taxon>Providencia</taxon>
    </lineage>
</organism>
<dbReference type="EMBL" id="SHDO01000001">
    <property type="protein sequence ID" value="MBX6978879.1"/>
    <property type="molecule type" value="Genomic_DNA"/>
</dbReference>
<evidence type="ECO:0000256" key="1">
    <source>
        <dbReference type="ARBA" id="ARBA00005254"/>
    </source>
</evidence>
<name>A0A1J0E8U2_PRORE</name>
<dbReference type="PANTHER" id="PTHR11941">
    <property type="entry name" value="ENOYL-COA HYDRATASE-RELATED"/>
    <property type="match status" value="1"/>
</dbReference>
<dbReference type="SUPFAM" id="SSF52096">
    <property type="entry name" value="ClpP/crotonase"/>
    <property type="match status" value="1"/>
</dbReference>
<comment type="similarity">
    <text evidence="1">Belongs to the enoyl-CoA hydratase/isomerase family.</text>
</comment>
<proteinExistence type="inferred from homology"/>
<dbReference type="CDD" id="cd06558">
    <property type="entry name" value="crotonase-like"/>
    <property type="match status" value="1"/>
</dbReference>
<protein>
    <submittedName>
        <fullName evidence="2">Enoyl-CoA hydratase/isomerase family protein</fullName>
    </submittedName>
</protein>
<dbReference type="OrthoDB" id="9777711at2"/>
<dbReference type="InterPro" id="IPR029045">
    <property type="entry name" value="ClpP/crotonase-like_dom_sf"/>
</dbReference>
<dbReference type="GO" id="GO:0003824">
    <property type="term" value="F:catalytic activity"/>
    <property type="evidence" value="ECO:0007669"/>
    <property type="project" value="UniProtKB-ARBA"/>
</dbReference>
<dbReference type="AlphaFoldDB" id="A0A1J0E8U2"/>
<dbReference type="KEGG" id="prg:RB151_027390"/>
<dbReference type="Gene3D" id="1.20.5.1610">
    <property type="match status" value="1"/>
</dbReference>
<gene>
    <name evidence="2" type="ORF">EX242_01125</name>
</gene>
<accession>A0A1J0E8U2</accession>
<dbReference type="Gene3D" id="3.90.226.10">
    <property type="entry name" value="2-enoyl-CoA Hydratase, Chain A, domain 1"/>
    <property type="match status" value="1"/>
</dbReference>
<sequence>MIIEQDFESTRLLTLDHTNKHNPFSEELENAIKHALVKAEEDSRIKSIVVYGGVGRSFSSGGDFNEVKALSGGVEVERWIDRVIDLYQAVLNVSKPTIAAIDGYAIGMGFQFAMMFDYRVMSDQAQFIMPELKHGIGCSVGAAILEFTHGHSLMKKIVFECEKLSATQCHQYHIANQVTPSSHLLKTALLQANALSKYPSAAFGNTKKLMNKSFIKVLEKTREQSKLVHKNAFAAKDAQEHFQKILGKNY</sequence>
<evidence type="ECO:0000313" key="2">
    <source>
        <dbReference type="EMBL" id="MBX6978879.1"/>
    </source>
</evidence>
<comment type="caution">
    <text evidence="2">The sequence shown here is derived from an EMBL/GenBank/DDBJ whole genome shotgun (WGS) entry which is preliminary data.</text>
</comment>
<dbReference type="GO" id="GO:0006635">
    <property type="term" value="P:fatty acid beta-oxidation"/>
    <property type="evidence" value="ECO:0007669"/>
    <property type="project" value="TreeGrafter"/>
</dbReference>
<dbReference type="PANTHER" id="PTHR11941:SF54">
    <property type="entry name" value="ENOYL-COA HYDRATASE, MITOCHONDRIAL"/>
    <property type="match status" value="1"/>
</dbReference>
<dbReference type="InterPro" id="IPR001753">
    <property type="entry name" value="Enoyl-CoA_hydra/iso"/>
</dbReference>
<dbReference type="Proteomes" id="UP000824410">
    <property type="component" value="Unassembled WGS sequence"/>
</dbReference>
<reference evidence="2" key="1">
    <citation type="submission" date="2019-02" db="EMBL/GenBank/DDBJ databases">
        <title>Genomic characterization of isolates from hospital effluents in KZN, South Africa.</title>
        <authorList>
            <person name="Ntshobeni N."/>
            <person name="Allam M."/>
            <person name="Ismail A."/>
            <person name="Amoako D."/>
            <person name="Essack S."/>
            <person name="Chenia H."/>
        </authorList>
    </citation>
    <scope>NUCLEOTIDE SEQUENCE</scope>
    <source>
        <strain evidence="2">AFE97_S1</strain>
    </source>
</reference>
<dbReference type="Pfam" id="PF00378">
    <property type="entry name" value="ECH_1"/>
    <property type="match status" value="1"/>
</dbReference>